<dbReference type="FunFam" id="2.10.25.10:FF:000240">
    <property type="entry name" value="Vitamin K-dependent protein S"/>
    <property type="match status" value="3"/>
</dbReference>
<evidence type="ECO:0000256" key="8">
    <source>
        <dbReference type="ARBA" id="ARBA00023157"/>
    </source>
</evidence>
<dbReference type="InterPro" id="IPR026823">
    <property type="entry name" value="cEGF"/>
</dbReference>
<dbReference type="InterPro" id="IPR018097">
    <property type="entry name" value="EGF_Ca-bd_CS"/>
</dbReference>
<evidence type="ECO:0000256" key="9">
    <source>
        <dbReference type="ARBA" id="ARBA00023180"/>
    </source>
</evidence>
<evidence type="ECO:0000256" key="11">
    <source>
        <dbReference type="SAM" id="MobiDB-lite"/>
    </source>
</evidence>
<dbReference type="PROSITE" id="PS00010">
    <property type="entry name" value="ASX_HYDROXYL"/>
    <property type="match status" value="5"/>
</dbReference>
<dbReference type="InterPro" id="IPR013032">
    <property type="entry name" value="EGF-like_CS"/>
</dbReference>
<proteinExistence type="predicted"/>
<keyword evidence="6" id="KW-0677">Repeat</keyword>
<dbReference type="InterPro" id="IPR052080">
    <property type="entry name" value="vWF_C/EGF_Fibrillin"/>
</dbReference>
<organism evidence="12 13">
    <name type="scientific">Paramuricea clavata</name>
    <name type="common">Red gorgonian</name>
    <name type="synonym">Violescent sea-whip</name>
    <dbReference type="NCBI Taxonomy" id="317549"/>
    <lineage>
        <taxon>Eukaryota</taxon>
        <taxon>Metazoa</taxon>
        <taxon>Cnidaria</taxon>
        <taxon>Anthozoa</taxon>
        <taxon>Octocorallia</taxon>
        <taxon>Malacalcyonacea</taxon>
        <taxon>Plexauridae</taxon>
        <taxon>Paramuricea</taxon>
    </lineage>
</organism>
<keyword evidence="3" id="KW-0272">Extracellular matrix</keyword>
<dbReference type="SUPFAM" id="SSF49785">
    <property type="entry name" value="Galactose-binding domain-like"/>
    <property type="match status" value="1"/>
</dbReference>
<evidence type="ECO:0000313" key="13">
    <source>
        <dbReference type="Proteomes" id="UP001152795"/>
    </source>
</evidence>
<dbReference type="InterPro" id="IPR000742">
    <property type="entry name" value="EGF"/>
</dbReference>
<dbReference type="Gene3D" id="2.10.25.10">
    <property type="entry name" value="Laminin"/>
    <property type="match status" value="8"/>
</dbReference>
<dbReference type="SUPFAM" id="SSF57184">
    <property type="entry name" value="Growth factor receptor domain"/>
    <property type="match status" value="1"/>
</dbReference>
<dbReference type="PROSITE" id="PS50026">
    <property type="entry name" value="EGF_3"/>
    <property type="match status" value="5"/>
</dbReference>
<evidence type="ECO:0000256" key="1">
    <source>
        <dbReference type="ARBA" id="ARBA00004498"/>
    </source>
</evidence>
<dbReference type="CDD" id="cd00054">
    <property type="entry name" value="EGF_CA"/>
    <property type="match status" value="2"/>
</dbReference>
<keyword evidence="7" id="KW-0106">Calcium</keyword>
<dbReference type="SMART" id="SM00181">
    <property type="entry name" value="EGF"/>
    <property type="match status" value="8"/>
</dbReference>
<dbReference type="InterPro" id="IPR008979">
    <property type="entry name" value="Galactose-bd-like_sf"/>
</dbReference>
<dbReference type="InterPro" id="IPR009030">
    <property type="entry name" value="Growth_fac_rcpt_cys_sf"/>
</dbReference>
<dbReference type="FunFam" id="2.10.25.10:FF:000010">
    <property type="entry name" value="Pro-epidermal growth factor"/>
    <property type="match status" value="1"/>
</dbReference>
<feature type="compositionally biased region" description="Low complexity" evidence="11">
    <location>
        <begin position="326"/>
        <end position="346"/>
    </location>
</feature>
<feature type="region of interest" description="Disordered" evidence="11">
    <location>
        <begin position="317"/>
        <end position="353"/>
    </location>
</feature>
<reference evidence="12" key="1">
    <citation type="submission" date="2020-04" db="EMBL/GenBank/DDBJ databases">
        <authorList>
            <person name="Alioto T."/>
            <person name="Alioto T."/>
            <person name="Gomez Garrido J."/>
        </authorList>
    </citation>
    <scope>NUCLEOTIDE SEQUENCE</scope>
    <source>
        <strain evidence="12">A484AB</strain>
    </source>
</reference>
<dbReference type="Gene3D" id="2.60.120.260">
    <property type="entry name" value="Galactose-binding domain-like"/>
    <property type="match status" value="1"/>
</dbReference>
<dbReference type="AlphaFoldDB" id="A0A6S7IBH3"/>
<gene>
    <name evidence="12" type="ORF">PACLA_8A020715</name>
</gene>
<accession>A0A6S7IBH3</accession>
<dbReference type="FunFam" id="2.10.25.10:FF:000139">
    <property type="entry name" value="Fibulin-1"/>
    <property type="match status" value="1"/>
</dbReference>
<feature type="non-terminal residue" evidence="12">
    <location>
        <position position="1"/>
    </location>
</feature>
<dbReference type="Pfam" id="PF14670">
    <property type="entry name" value="FXa_inhibition"/>
    <property type="match status" value="2"/>
</dbReference>
<dbReference type="PANTHER" id="PTHR47333">
    <property type="entry name" value="VON WILLEBRAND FACTOR C AND EGF DOMAIN-CONTAINING PROTEIN"/>
    <property type="match status" value="1"/>
</dbReference>
<feature type="disulfide bond" evidence="10">
    <location>
        <begin position="229"/>
        <end position="239"/>
    </location>
</feature>
<dbReference type="OrthoDB" id="10045365at2759"/>
<name>A0A6S7IBH3_PARCT</name>
<dbReference type="SMART" id="SM00231">
    <property type="entry name" value="FA58C"/>
    <property type="match status" value="1"/>
</dbReference>
<dbReference type="Pfam" id="PF12661">
    <property type="entry name" value="hEGF"/>
    <property type="match status" value="1"/>
</dbReference>
<dbReference type="CDD" id="cd00057">
    <property type="entry name" value="FA58C"/>
    <property type="match status" value="1"/>
</dbReference>
<dbReference type="PROSITE" id="PS50022">
    <property type="entry name" value="FA58C_3"/>
    <property type="match status" value="1"/>
</dbReference>
<dbReference type="PROSITE" id="PS01187">
    <property type="entry name" value="EGF_CA"/>
    <property type="match status" value="4"/>
</dbReference>
<dbReference type="SMART" id="SM00179">
    <property type="entry name" value="EGF_CA"/>
    <property type="match status" value="7"/>
</dbReference>
<dbReference type="FunFam" id="2.10.25.10:FF:000008">
    <property type="entry name" value="Signal peptide, CUB domain, EGF-like 2"/>
    <property type="match status" value="1"/>
</dbReference>
<keyword evidence="4 10" id="KW-0245">EGF-like domain</keyword>
<evidence type="ECO:0000256" key="7">
    <source>
        <dbReference type="ARBA" id="ARBA00022837"/>
    </source>
</evidence>
<dbReference type="InterPro" id="IPR000152">
    <property type="entry name" value="EGF-type_Asp/Asn_hydroxyl_site"/>
</dbReference>
<evidence type="ECO:0000256" key="3">
    <source>
        <dbReference type="ARBA" id="ARBA00022530"/>
    </source>
</evidence>
<dbReference type="Proteomes" id="UP001152795">
    <property type="component" value="Unassembled WGS sequence"/>
</dbReference>
<keyword evidence="9" id="KW-0325">Glycoprotein</keyword>
<dbReference type="Pfam" id="PF12662">
    <property type="entry name" value="cEGF"/>
    <property type="match status" value="2"/>
</dbReference>
<dbReference type="Pfam" id="PF07645">
    <property type="entry name" value="EGF_CA"/>
    <property type="match status" value="2"/>
</dbReference>
<dbReference type="InterPro" id="IPR000421">
    <property type="entry name" value="FA58C"/>
</dbReference>
<dbReference type="PANTHER" id="PTHR47333:SF4">
    <property type="entry name" value="EGF-LIKE DOMAIN-CONTAINING PROTEIN"/>
    <property type="match status" value="1"/>
</dbReference>
<comment type="caution">
    <text evidence="10">Lacks conserved residue(s) required for the propagation of feature annotation.</text>
</comment>
<evidence type="ECO:0000313" key="12">
    <source>
        <dbReference type="EMBL" id="CAB4014313.1"/>
    </source>
</evidence>
<dbReference type="PROSITE" id="PS01186">
    <property type="entry name" value="EGF_2"/>
    <property type="match status" value="4"/>
</dbReference>
<feature type="disulfide bond" evidence="10">
    <location>
        <begin position="189"/>
        <end position="199"/>
    </location>
</feature>
<evidence type="ECO:0000256" key="6">
    <source>
        <dbReference type="ARBA" id="ARBA00022737"/>
    </source>
</evidence>
<keyword evidence="13" id="KW-1185">Reference proteome</keyword>
<evidence type="ECO:0000256" key="5">
    <source>
        <dbReference type="ARBA" id="ARBA00022729"/>
    </source>
</evidence>
<comment type="subcellular location">
    <subcellularLocation>
        <location evidence="1">Secreted</location>
        <location evidence="1">Extracellular space</location>
        <location evidence="1">Extracellular matrix</location>
    </subcellularLocation>
</comment>
<sequence>MGLEDGRIPDSSLSASSEYNSWHGAKNARLNNNRGATVWMAAKHVAGEYIQVDLGEKFVLTGVATQGRNKTDYPQYISKYYVGYSSDGKNFHNVTDNSGKLVMFRGYNHASANNLPAINARYFRLYTHEWVRKVCTQLELYGCQVRNCLTENGGCSEKCIQVNEGVVMCGCNKPGYKLVHGVCQDIDECTEDRPCDHNCKNTNGSYVCSCRNGYTLGRDGKSCDDINECRGNHTCDQLCYNTPGSYRCRCKPGYKFGPDSLSRKCIDIDECTAGTSGCEHLCNNTIGSFKCSCRHGYKLGLDRKSCAAATTTAVSRGTTTKERKTTTATSTTTATTTTTAAAPRGTTTKERKTTTTETTTVFAIVFVVVYVNVVDFVMLLDRIHINECQYPYSHKCEQICLNKNGGYTCKCRQGYTLAQDGYGCDDINECKKNNGHCSDNCTNTIGSYICTCPNGFKLKLDDRTCEDVNECQQNNGGCLHFCKNEVGKYRCECRAGYRLMSDGYSCKDIDECAEISPCDAISMNCVNTVPSYRCDCKPGFEPMSGNSAACQ</sequence>
<dbReference type="InterPro" id="IPR001881">
    <property type="entry name" value="EGF-like_Ca-bd_dom"/>
</dbReference>
<keyword evidence="2" id="KW-0964">Secreted</keyword>
<evidence type="ECO:0000256" key="4">
    <source>
        <dbReference type="ARBA" id="ARBA00022536"/>
    </source>
</evidence>
<keyword evidence="8 10" id="KW-1015">Disulfide bond</keyword>
<dbReference type="SUPFAM" id="SSF57196">
    <property type="entry name" value="EGF/Laminin"/>
    <property type="match status" value="4"/>
</dbReference>
<evidence type="ECO:0000256" key="2">
    <source>
        <dbReference type="ARBA" id="ARBA00022525"/>
    </source>
</evidence>
<dbReference type="InterPro" id="IPR049883">
    <property type="entry name" value="NOTCH1_EGF-like"/>
</dbReference>
<comment type="caution">
    <text evidence="12">The sequence shown here is derived from an EMBL/GenBank/DDBJ whole genome shotgun (WGS) entry which is preliminary data.</text>
</comment>
<dbReference type="EMBL" id="CACRXK020008250">
    <property type="protein sequence ID" value="CAB4014313.1"/>
    <property type="molecule type" value="Genomic_DNA"/>
</dbReference>
<protein>
    <submittedName>
        <fullName evidence="12">EGF-like domain-containing</fullName>
    </submittedName>
</protein>
<keyword evidence="5" id="KW-0732">Signal</keyword>
<dbReference type="Pfam" id="PF00754">
    <property type="entry name" value="F5_F8_type_C"/>
    <property type="match status" value="1"/>
</dbReference>
<evidence type="ECO:0000256" key="10">
    <source>
        <dbReference type="PROSITE-ProRule" id="PRU00076"/>
    </source>
</evidence>
<dbReference type="GO" id="GO:0005509">
    <property type="term" value="F:calcium ion binding"/>
    <property type="evidence" value="ECO:0007669"/>
    <property type="project" value="InterPro"/>
</dbReference>